<feature type="chain" id="PRO_5011571318" evidence="2">
    <location>
        <begin position="26"/>
        <end position="453"/>
    </location>
</feature>
<evidence type="ECO:0000256" key="1">
    <source>
        <dbReference type="SAM" id="MobiDB-lite"/>
    </source>
</evidence>
<dbReference type="AlphaFoldDB" id="A0A1H9DC61"/>
<dbReference type="SUPFAM" id="SSF50346">
    <property type="entry name" value="PRC-barrel domain"/>
    <property type="match status" value="3"/>
</dbReference>
<evidence type="ECO:0000313" key="4">
    <source>
        <dbReference type="EMBL" id="SEQ10949.1"/>
    </source>
</evidence>
<dbReference type="Gene3D" id="2.30.30.240">
    <property type="entry name" value="PRC-barrel domain"/>
    <property type="match status" value="3"/>
</dbReference>
<accession>A0A1H9DC61</accession>
<dbReference type="PANTHER" id="PTHR36505:SF1">
    <property type="entry name" value="BLR1072 PROTEIN"/>
    <property type="match status" value="1"/>
</dbReference>
<evidence type="ECO:0000259" key="3">
    <source>
        <dbReference type="Pfam" id="PF05239"/>
    </source>
</evidence>
<dbReference type="OrthoDB" id="7876889at2"/>
<gene>
    <name evidence="4" type="ORF">SAMN05216548_102415</name>
</gene>
<evidence type="ECO:0000313" key="5">
    <source>
        <dbReference type="Proteomes" id="UP000199647"/>
    </source>
</evidence>
<dbReference type="Proteomes" id="UP000199647">
    <property type="component" value="Unassembled WGS sequence"/>
</dbReference>
<dbReference type="EMBL" id="FOFG01000002">
    <property type="protein sequence ID" value="SEQ10949.1"/>
    <property type="molecule type" value="Genomic_DNA"/>
</dbReference>
<reference evidence="4 5" key="1">
    <citation type="submission" date="2016-10" db="EMBL/GenBank/DDBJ databases">
        <authorList>
            <person name="de Groot N.N."/>
        </authorList>
    </citation>
    <scope>NUCLEOTIDE SEQUENCE [LARGE SCALE GENOMIC DNA]</scope>
    <source>
        <strain evidence="4 5">A52C2</strain>
    </source>
</reference>
<feature type="signal peptide" evidence="2">
    <location>
        <begin position="1"/>
        <end position="25"/>
    </location>
</feature>
<feature type="region of interest" description="Disordered" evidence="1">
    <location>
        <begin position="275"/>
        <end position="322"/>
    </location>
</feature>
<feature type="compositionally biased region" description="Low complexity" evidence="1">
    <location>
        <begin position="162"/>
        <end position="190"/>
    </location>
</feature>
<organism evidence="4 5">
    <name type="scientific">Faunimonas pinastri</name>
    <dbReference type="NCBI Taxonomy" id="1855383"/>
    <lineage>
        <taxon>Bacteria</taxon>
        <taxon>Pseudomonadati</taxon>
        <taxon>Pseudomonadota</taxon>
        <taxon>Alphaproteobacteria</taxon>
        <taxon>Hyphomicrobiales</taxon>
        <taxon>Afifellaceae</taxon>
        <taxon>Faunimonas</taxon>
    </lineage>
</organism>
<feature type="domain" description="PRC-barrel" evidence="3">
    <location>
        <begin position="361"/>
        <end position="422"/>
    </location>
</feature>
<feature type="compositionally biased region" description="Polar residues" evidence="1">
    <location>
        <begin position="147"/>
        <end position="160"/>
    </location>
</feature>
<dbReference type="InterPro" id="IPR011033">
    <property type="entry name" value="PRC_barrel-like_sf"/>
</dbReference>
<keyword evidence="2" id="KW-0732">Signal</keyword>
<feature type="region of interest" description="Disordered" evidence="1">
    <location>
        <begin position="138"/>
        <end position="190"/>
    </location>
</feature>
<name>A0A1H9DC61_9HYPH</name>
<dbReference type="PANTHER" id="PTHR36505">
    <property type="entry name" value="BLR1072 PROTEIN"/>
    <property type="match status" value="1"/>
</dbReference>
<dbReference type="STRING" id="1855383.SAMN05216548_102415"/>
<dbReference type="RefSeq" id="WP_092495563.1">
    <property type="nucleotide sequence ID" value="NZ_FOFG01000002.1"/>
</dbReference>
<proteinExistence type="predicted"/>
<feature type="domain" description="PRC-barrel" evidence="3">
    <location>
        <begin position="57"/>
        <end position="116"/>
    </location>
</feature>
<sequence>MTRKLLASSALVALLTAGTMGVASAQSTTTNAPANTTGTAAPARNTPVPLGHPALASTLMGASVYPNADSNSTKIGDINDVVVDPQGTVNQVVIGVGGFLGIGEKDVAVPFNQIQVLNNNGSLWIVYNKSKNELQAAPAFDRGSLRPHSTSASKAGNTGDQAAMTAAPAAGSTTETTTTTTTTTADTAPAAVPNSAFLTQSNDQLRASKVMGSTLYGPDNQNIGSVSDIIVTPAGMAQSAIVDVGGFLGVGSKKVAIPFDQIQLAMPAAVTTPTPNAATGNGTAPGAPVATSPAPATAAPTPADGTTATPPNGTPASVNTSGTAPRLTVAMTQDQLKNAPAFDQNSVAGNNNDNGASKPQAISADKLLGTKVYGSDNQNVGSVNDLIMDQKGTVQAAIVDVGGFLGIGQKSVAMQFGSLNLQTDNTGALRVSTAATQDQLKNAPTFQDNTANK</sequence>
<feature type="domain" description="PRC-barrel" evidence="3">
    <location>
        <begin position="203"/>
        <end position="262"/>
    </location>
</feature>
<dbReference type="Pfam" id="PF05239">
    <property type="entry name" value="PRC"/>
    <property type="match status" value="3"/>
</dbReference>
<feature type="compositionally biased region" description="Low complexity" evidence="1">
    <location>
        <begin position="275"/>
        <end position="316"/>
    </location>
</feature>
<feature type="region of interest" description="Disordered" evidence="1">
    <location>
        <begin position="28"/>
        <end position="47"/>
    </location>
</feature>
<evidence type="ECO:0000256" key="2">
    <source>
        <dbReference type="SAM" id="SignalP"/>
    </source>
</evidence>
<protein>
    <submittedName>
        <fullName evidence="4">Sporulation protein YlmC, PRC-barrel domain family</fullName>
    </submittedName>
</protein>
<keyword evidence="5" id="KW-1185">Reference proteome</keyword>
<dbReference type="InterPro" id="IPR027275">
    <property type="entry name" value="PRC-brl_dom"/>
</dbReference>